<dbReference type="EMBL" id="CAJOBA010065217">
    <property type="protein sequence ID" value="CAF4357141.1"/>
    <property type="molecule type" value="Genomic_DNA"/>
</dbReference>
<evidence type="ECO:0000313" key="1">
    <source>
        <dbReference type="EMBL" id="CAF1564408.1"/>
    </source>
</evidence>
<accession>A0A8S2FX10</accession>
<evidence type="ECO:0000313" key="3">
    <source>
        <dbReference type="Proteomes" id="UP000677228"/>
    </source>
</evidence>
<organism evidence="1 3">
    <name type="scientific">Didymodactylos carnosus</name>
    <dbReference type="NCBI Taxonomy" id="1234261"/>
    <lineage>
        <taxon>Eukaryota</taxon>
        <taxon>Metazoa</taxon>
        <taxon>Spiralia</taxon>
        <taxon>Gnathifera</taxon>
        <taxon>Rotifera</taxon>
        <taxon>Eurotatoria</taxon>
        <taxon>Bdelloidea</taxon>
        <taxon>Philodinida</taxon>
        <taxon>Philodinidae</taxon>
        <taxon>Didymodactylos</taxon>
    </lineage>
</organism>
<sequence>IGYINFNLPDLGSSETHYFMVQEYRKPEYEVSSMLRPTTSHYCHPTIDEYVIAACQGKLFAGGFLNEANVQWTIGAETTKFTPAKRSDYTFGRAQHFFWRYRNNKSHRNENKILYPEQYFQVI</sequence>
<proteinExistence type="predicted"/>
<dbReference type="Proteomes" id="UP000677228">
    <property type="component" value="Unassembled WGS sequence"/>
</dbReference>
<feature type="non-terminal residue" evidence="1">
    <location>
        <position position="1"/>
    </location>
</feature>
<comment type="caution">
    <text evidence="1">The sequence shown here is derived from an EMBL/GenBank/DDBJ whole genome shotgun (WGS) entry which is preliminary data.</text>
</comment>
<name>A0A8S2FX10_9BILA</name>
<protein>
    <submittedName>
        <fullName evidence="1">Uncharacterized protein</fullName>
    </submittedName>
</protein>
<dbReference type="Proteomes" id="UP000682733">
    <property type="component" value="Unassembled WGS sequence"/>
</dbReference>
<gene>
    <name evidence="1" type="ORF">OVA965_LOCUS39993</name>
    <name evidence="2" type="ORF">TMI583_LOCUS41380</name>
</gene>
<dbReference type="AlphaFoldDB" id="A0A8S2FX10"/>
<reference evidence="1" key="1">
    <citation type="submission" date="2021-02" db="EMBL/GenBank/DDBJ databases">
        <authorList>
            <person name="Nowell W R."/>
        </authorList>
    </citation>
    <scope>NUCLEOTIDE SEQUENCE</scope>
</reference>
<dbReference type="EMBL" id="CAJNOK010042534">
    <property type="protein sequence ID" value="CAF1564408.1"/>
    <property type="molecule type" value="Genomic_DNA"/>
</dbReference>
<evidence type="ECO:0000313" key="2">
    <source>
        <dbReference type="EMBL" id="CAF4357141.1"/>
    </source>
</evidence>